<accession>X0ZHA6</accession>
<dbReference type="EMBL" id="BART01007564">
    <property type="protein sequence ID" value="GAG59758.1"/>
    <property type="molecule type" value="Genomic_DNA"/>
</dbReference>
<dbReference type="AlphaFoldDB" id="X0ZHA6"/>
<evidence type="ECO:0008006" key="2">
    <source>
        <dbReference type="Google" id="ProtNLM"/>
    </source>
</evidence>
<dbReference type="SUPFAM" id="SSF53756">
    <property type="entry name" value="UDP-Glycosyltransferase/glycogen phosphorylase"/>
    <property type="match status" value="1"/>
</dbReference>
<dbReference type="Gene3D" id="3.40.50.2000">
    <property type="entry name" value="Glycogen Phosphorylase B"/>
    <property type="match status" value="1"/>
</dbReference>
<sequence>PLTDNGIPVFYDQHRHTRGLVDCPLVDRSENSPHKGQLKKVRPNYILSEEPIMFQYLKQFEKITGKRGLKITRDHIPILYHDIPEIPAVDVAMNTWTGNLSIYRIWPYFDQLKKLFRENNISYIDLDRNKIFSIECLNYVKKAKLYLGLESGRSHYVSQFANGKALILQSGFATFDYWAYVYKYDHLQVKVPCRPCWIDRLLISQGNVCPYDHKCMKELSVERVFEEVRKKL</sequence>
<comment type="caution">
    <text evidence="1">The sequence shown here is derived from an EMBL/GenBank/DDBJ whole genome shotgun (WGS) entry which is preliminary data.</text>
</comment>
<feature type="non-terminal residue" evidence="1">
    <location>
        <position position="1"/>
    </location>
</feature>
<name>X0ZHA6_9ZZZZ</name>
<reference evidence="1" key="1">
    <citation type="journal article" date="2014" name="Front. Microbiol.">
        <title>High frequency of phylogenetically diverse reductive dehalogenase-homologous genes in deep subseafloor sedimentary metagenomes.</title>
        <authorList>
            <person name="Kawai M."/>
            <person name="Futagami T."/>
            <person name="Toyoda A."/>
            <person name="Takaki Y."/>
            <person name="Nishi S."/>
            <person name="Hori S."/>
            <person name="Arai W."/>
            <person name="Tsubouchi T."/>
            <person name="Morono Y."/>
            <person name="Uchiyama I."/>
            <person name="Ito T."/>
            <person name="Fujiyama A."/>
            <person name="Inagaki F."/>
            <person name="Takami H."/>
        </authorList>
    </citation>
    <scope>NUCLEOTIDE SEQUENCE</scope>
    <source>
        <strain evidence="1">Expedition CK06-06</strain>
    </source>
</reference>
<gene>
    <name evidence="1" type="ORF">S01H4_17194</name>
</gene>
<evidence type="ECO:0000313" key="1">
    <source>
        <dbReference type="EMBL" id="GAG59758.1"/>
    </source>
</evidence>
<protein>
    <recommendedName>
        <fullName evidence="2">Glycosyltransferase family 9 (Heptosyltransferase)</fullName>
    </recommendedName>
</protein>
<organism evidence="1">
    <name type="scientific">marine sediment metagenome</name>
    <dbReference type="NCBI Taxonomy" id="412755"/>
    <lineage>
        <taxon>unclassified sequences</taxon>
        <taxon>metagenomes</taxon>
        <taxon>ecological metagenomes</taxon>
    </lineage>
</organism>
<proteinExistence type="predicted"/>